<protein>
    <submittedName>
        <fullName evidence="1">Uncharacterized protein</fullName>
    </submittedName>
</protein>
<proteinExistence type="predicted"/>
<reference evidence="1" key="2">
    <citation type="journal article" date="2015" name="Fish Shellfish Immunol.">
        <title>Early steps in the European eel (Anguilla anguilla)-Vibrio vulnificus interaction in the gills: Role of the RtxA13 toxin.</title>
        <authorList>
            <person name="Callol A."/>
            <person name="Pajuelo D."/>
            <person name="Ebbesson L."/>
            <person name="Teles M."/>
            <person name="MacKenzie S."/>
            <person name="Amaro C."/>
        </authorList>
    </citation>
    <scope>NUCLEOTIDE SEQUENCE</scope>
</reference>
<reference evidence="1" key="1">
    <citation type="submission" date="2014-11" db="EMBL/GenBank/DDBJ databases">
        <authorList>
            <person name="Amaro Gonzalez C."/>
        </authorList>
    </citation>
    <scope>NUCLEOTIDE SEQUENCE</scope>
</reference>
<evidence type="ECO:0000313" key="1">
    <source>
        <dbReference type="EMBL" id="JAI01018.1"/>
    </source>
</evidence>
<sequence>MTIFALLHLREDLPRLAQTCGFGKRDVRTKEPDRRLARSSSLKFSLKPGCSECRPTARI</sequence>
<accession>A0A0E9XE52</accession>
<dbReference type="EMBL" id="GBXM01007560">
    <property type="protein sequence ID" value="JAI01018.1"/>
    <property type="molecule type" value="Transcribed_RNA"/>
</dbReference>
<organism evidence="1">
    <name type="scientific">Anguilla anguilla</name>
    <name type="common">European freshwater eel</name>
    <name type="synonym">Muraena anguilla</name>
    <dbReference type="NCBI Taxonomy" id="7936"/>
    <lineage>
        <taxon>Eukaryota</taxon>
        <taxon>Metazoa</taxon>
        <taxon>Chordata</taxon>
        <taxon>Craniata</taxon>
        <taxon>Vertebrata</taxon>
        <taxon>Euteleostomi</taxon>
        <taxon>Actinopterygii</taxon>
        <taxon>Neopterygii</taxon>
        <taxon>Teleostei</taxon>
        <taxon>Anguilliformes</taxon>
        <taxon>Anguillidae</taxon>
        <taxon>Anguilla</taxon>
    </lineage>
</organism>
<name>A0A0E9XE52_ANGAN</name>
<dbReference type="AlphaFoldDB" id="A0A0E9XE52"/>